<dbReference type="Proteomes" id="UP000837857">
    <property type="component" value="Chromosome 5"/>
</dbReference>
<keyword evidence="2" id="KW-1185">Reference proteome</keyword>
<sequence>MHELMPLQALLRCSTAENCITCYFTDGPTKIPSAGLESEAGFNEPACSETVRAAAGDKSESDALLEHSLTCRCRQAARSCAA</sequence>
<dbReference type="EMBL" id="OW152817">
    <property type="protein sequence ID" value="CAH2069158.1"/>
    <property type="molecule type" value="Genomic_DNA"/>
</dbReference>
<reference evidence="1" key="1">
    <citation type="submission" date="2022-03" db="EMBL/GenBank/DDBJ databases">
        <authorList>
            <person name="Martin H S."/>
        </authorList>
    </citation>
    <scope>NUCLEOTIDE SEQUENCE</scope>
</reference>
<evidence type="ECO:0000313" key="2">
    <source>
        <dbReference type="Proteomes" id="UP000837857"/>
    </source>
</evidence>
<feature type="non-terminal residue" evidence="1">
    <location>
        <position position="82"/>
    </location>
</feature>
<proteinExistence type="predicted"/>
<organism evidence="1 2">
    <name type="scientific">Iphiclides podalirius</name>
    <name type="common">scarce swallowtail</name>
    <dbReference type="NCBI Taxonomy" id="110791"/>
    <lineage>
        <taxon>Eukaryota</taxon>
        <taxon>Metazoa</taxon>
        <taxon>Ecdysozoa</taxon>
        <taxon>Arthropoda</taxon>
        <taxon>Hexapoda</taxon>
        <taxon>Insecta</taxon>
        <taxon>Pterygota</taxon>
        <taxon>Neoptera</taxon>
        <taxon>Endopterygota</taxon>
        <taxon>Lepidoptera</taxon>
        <taxon>Glossata</taxon>
        <taxon>Ditrysia</taxon>
        <taxon>Papilionoidea</taxon>
        <taxon>Papilionidae</taxon>
        <taxon>Papilioninae</taxon>
        <taxon>Iphiclides</taxon>
    </lineage>
</organism>
<evidence type="ECO:0000313" key="1">
    <source>
        <dbReference type="EMBL" id="CAH2069158.1"/>
    </source>
</evidence>
<protein>
    <submittedName>
        <fullName evidence="1">Uncharacterized protein</fullName>
    </submittedName>
</protein>
<gene>
    <name evidence="1" type="ORF">IPOD504_LOCUS14764</name>
</gene>
<accession>A0ABN8IZJ2</accession>
<name>A0ABN8IZJ2_9NEOP</name>